<protein>
    <submittedName>
        <fullName evidence="1">Uncharacterized protein</fullName>
    </submittedName>
</protein>
<dbReference type="EMBL" id="QRTP01000018">
    <property type="protein sequence ID" value="RGQ81793.1"/>
    <property type="molecule type" value="Genomic_DNA"/>
</dbReference>
<dbReference type="AlphaFoldDB" id="A0A412CDM4"/>
<proteinExistence type="predicted"/>
<reference evidence="1 2" key="1">
    <citation type="submission" date="2018-08" db="EMBL/GenBank/DDBJ databases">
        <title>A genome reference for cultivated species of the human gut microbiota.</title>
        <authorList>
            <person name="Zou Y."/>
            <person name="Xue W."/>
            <person name="Luo G."/>
        </authorList>
    </citation>
    <scope>NUCLEOTIDE SEQUENCE [LARGE SCALE GENOMIC DNA]</scope>
    <source>
        <strain evidence="1 2">AF27-12</strain>
    </source>
</reference>
<organism evidence="1 2">
    <name type="scientific">Megamonas rupellensis</name>
    <dbReference type="NCBI Taxonomy" id="491921"/>
    <lineage>
        <taxon>Bacteria</taxon>
        <taxon>Bacillati</taxon>
        <taxon>Bacillota</taxon>
        <taxon>Negativicutes</taxon>
        <taxon>Selenomonadales</taxon>
        <taxon>Selenomonadaceae</taxon>
        <taxon>Megamonas</taxon>
    </lineage>
</organism>
<evidence type="ECO:0000313" key="1">
    <source>
        <dbReference type="EMBL" id="RGQ81793.1"/>
    </source>
</evidence>
<sequence>MNKKVFMGITMLNEDNNAIKAIGIIHHLETGKIEKINTENMSNEAVQALINKYIDEMSSIYSTTRKLKQVMFLTKPSNNTLNKK</sequence>
<comment type="caution">
    <text evidence="1">The sequence shown here is derived from an EMBL/GenBank/DDBJ whole genome shotgun (WGS) entry which is preliminary data.</text>
</comment>
<name>A0A412CDM4_9FIRM</name>
<dbReference type="RefSeq" id="WP_118036101.1">
    <property type="nucleotide sequence ID" value="NZ_QRTP01000018.1"/>
</dbReference>
<accession>A0A412CDM4</accession>
<evidence type="ECO:0000313" key="2">
    <source>
        <dbReference type="Proteomes" id="UP000286147"/>
    </source>
</evidence>
<dbReference type="Proteomes" id="UP000286147">
    <property type="component" value="Unassembled WGS sequence"/>
</dbReference>
<gene>
    <name evidence="1" type="ORF">DWY77_07770</name>
</gene>